<sequence>MTMEDIRNVTFERVGRHGYQADEVDVFLKEVMDYVQKLQKDLEDSQQKMKVLAAKVEEYRNDEESIREALLGAQKLGKSVVAQANAKAEQIATKASQEAEAALSSARLEAASLKNEAETYANDLRTRVKEETDRRVAEADRKVADIIRQNRYDIEKEESRLARMKKEVGSFKAQIIELYRAHIELLDKLPAEEQAAPVKEEPAPQPVQPEVQPEPVAQAVQPEPAPEPAAVSTEGTQEFETGDTFKKRKFDNLQFGSNLPKA</sequence>
<dbReference type="InterPro" id="IPR019933">
    <property type="entry name" value="DivIVA_domain"/>
</dbReference>
<evidence type="ECO:0000256" key="5">
    <source>
        <dbReference type="ARBA" id="ARBA00023054"/>
    </source>
</evidence>
<evidence type="ECO:0000313" key="10">
    <source>
        <dbReference type="Proteomes" id="UP000886749"/>
    </source>
</evidence>
<name>A0A9D1DCT6_9FIRM</name>
<organism evidence="9 10">
    <name type="scientific">Candidatus Egerieicola pullicola</name>
    <dbReference type="NCBI Taxonomy" id="2840775"/>
    <lineage>
        <taxon>Bacteria</taxon>
        <taxon>Bacillati</taxon>
        <taxon>Bacillota</taxon>
        <taxon>Clostridia</taxon>
        <taxon>Eubacteriales</taxon>
        <taxon>Oscillospiraceae</taxon>
        <taxon>Oscillospiraceae incertae sedis</taxon>
        <taxon>Candidatus Egerieicola</taxon>
    </lineage>
</organism>
<comment type="subcellular location">
    <subcellularLocation>
        <location evidence="1">Cytoplasm</location>
    </subcellularLocation>
</comment>
<protein>
    <submittedName>
        <fullName evidence="9">DivIVA domain-containing protein</fullName>
    </submittedName>
</protein>
<dbReference type="EMBL" id="DVGY01000168">
    <property type="protein sequence ID" value="HIR41627.1"/>
    <property type="molecule type" value="Genomic_DNA"/>
</dbReference>
<gene>
    <name evidence="9" type="ORF">IAB36_07360</name>
</gene>
<comment type="similarity">
    <text evidence="2">Belongs to the DivIVA family.</text>
</comment>
<dbReference type="InterPro" id="IPR007793">
    <property type="entry name" value="DivIVA_fam"/>
</dbReference>
<accession>A0A9D1DCT6</accession>
<evidence type="ECO:0000256" key="3">
    <source>
        <dbReference type="ARBA" id="ARBA00022490"/>
    </source>
</evidence>
<evidence type="ECO:0000256" key="2">
    <source>
        <dbReference type="ARBA" id="ARBA00009008"/>
    </source>
</evidence>
<proteinExistence type="inferred from homology"/>
<keyword evidence="4" id="KW-0132">Cell division</keyword>
<dbReference type="PANTHER" id="PTHR35794:SF2">
    <property type="entry name" value="CELL DIVISION PROTEIN DIVIVA"/>
    <property type="match status" value="1"/>
</dbReference>
<dbReference type="NCBIfam" id="TIGR03544">
    <property type="entry name" value="DivI1A_domain"/>
    <property type="match status" value="1"/>
</dbReference>
<reference evidence="9" key="1">
    <citation type="submission" date="2020-10" db="EMBL/GenBank/DDBJ databases">
        <authorList>
            <person name="Gilroy R."/>
        </authorList>
    </citation>
    <scope>NUCLEOTIDE SEQUENCE</scope>
    <source>
        <strain evidence="9">CHK184-25365</strain>
    </source>
</reference>
<evidence type="ECO:0000256" key="4">
    <source>
        <dbReference type="ARBA" id="ARBA00022618"/>
    </source>
</evidence>
<dbReference type="GO" id="GO:0051301">
    <property type="term" value="P:cell division"/>
    <property type="evidence" value="ECO:0007669"/>
    <property type="project" value="UniProtKB-KW"/>
</dbReference>
<comment type="caution">
    <text evidence="9">The sequence shown here is derived from an EMBL/GenBank/DDBJ whole genome shotgun (WGS) entry which is preliminary data.</text>
</comment>
<reference evidence="9" key="2">
    <citation type="journal article" date="2021" name="PeerJ">
        <title>Extensive microbial diversity within the chicken gut microbiome revealed by metagenomics and culture.</title>
        <authorList>
            <person name="Gilroy R."/>
            <person name="Ravi A."/>
            <person name="Getino M."/>
            <person name="Pursley I."/>
            <person name="Horton D.L."/>
            <person name="Alikhan N.F."/>
            <person name="Baker D."/>
            <person name="Gharbi K."/>
            <person name="Hall N."/>
            <person name="Watson M."/>
            <person name="Adriaenssens E.M."/>
            <person name="Foster-Nyarko E."/>
            <person name="Jarju S."/>
            <person name="Secka A."/>
            <person name="Antonio M."/>
            <person name="Oren A."/>
            <person name="Chaudhuri R.R."/>
            <person name="La Ragione R."/>
            <person name="Hildebrand F."/>
            <person name="Pallen M.J."/>
        </authorList>
    </citation>
    <scope>NUCLEOTIDE SEQUENCE</scope>
    <source>
        <strain evidence="9">CHK184-25365</strain>
    </source>
</reference>
<keyword evidence="5 7" id="KW-0175">Coiled coil</keyword>
<dbReference type="GO" id="GO:0005737">
    <property type="term" value="C:cytoplasm"/>
    <property type="evidence" value="ECO:0007669"/>
    <property type="project" value="UniProtKB-SubCell"/>
</dbReference>
<keyword evidence="3" id="KW-0963">Cytoplasm</keyword>
<feature type="region of interest" description="Disordered" evidence="8">
    <location>
        <begin position="194"/>
        <end position="262"/>
    </location>
</feature>
<feature type="coiled-coil region" evidence="7">
    <location>
        <begin position="28"/>
        <end position="69"/>
    </location>
</feature>
<dbReference type="Gene3D" id="6.10.250.660">
    <property type="match status" value="1"/>
</dbReference>
<evidence type="ECO:0000256" key="7">
    <source>
        <dbReference type="SAM" id="Coils"/>
    </source>
</evidence>
<dbReference type="AlphaFoldDB" id="A0A9D1DCT6"/>
<evidence type="ECO:0000256" key="1">
    <source>
        <dbReference type="ARBA" id="ARBA00004496"/>
    </source>
</evidence>
<evidence type="ECO:0000256" key="6">
    <source>
        <dbReference type="ARBA" id="ARBA00023306"/>
    </source>
</evidence>
<dbReference type="PANTHER" id="PTHR35794">
    <property type="entry name" value="CELL DIVISION PROTEIN DIVIVA"/>
    <property type="match status" value="1"/>
</dbReference>
<evidence type="ECO:0000313" key="9">
    <source>
        <dbReference type="EMBL" id="HIR41627.1"/>
    </source>
</evidence>
<evidence type="ECO:0000256" key="8">
    <source>
        <dbReference type="SAM" id="MobiDB-lite"/>
    </source>
</evidence>
<feature type="compositionally biased region" description="Low complexity" evidence="8">
    <location>
        <begin position="208"/>
        <end position="222"/>
    </location>
</feature>
<dbReference type="Proteomes" id="UP000886749">
    <property type="component" value="Unassembled WGS sequence"/>
</dbReference>
<feature type="coiled-coil region" evidence="7">
    <location>
        <begin position="96"/>
        <end position="174"/>
    </location>
</feature>
<dbReference type="Pfam" id="PF05103">
    <property type="entry name" value="DivIVA"/>
    <property type="match status" value="1"/>
</dbReference>
<keyword evidence="6" id="KW-0131">Cell cycle</keyword>